<evidence type="ECO:0000256" key="18">
    <source>
        <dbReference type="ARBA" id="ARBA00032597"/>
    </source>
</evidence>
<dbReference type="Proteomes" id="UP000515908">
    <property type="component" value="Chromosome 06"/>
</dbReference>
<dbReference type="GO" id="GO:0005524">
    <property type="term" value="F:ATP binding"/>
    <property type="evidence" value="ECO:0007669"/>
    <property type="project" value="UniProtKB-KW"/>
</dbReference>
<evidence type="ECO:0000256" key="19">
    <source>
        <dbReference type="ARBA" id="ARBA00032637"/>
    </source>
</evidence>
<evidence type="ECO:0000256" key="9">
    <source>
        <dbReference type="ARBA" id="ARBA00022741"/>
    </source>
</evidence>
<evidence type="ECO:0000256" key="4">
    <source>
        <dbReference type="ARBA" id="ARBA00004141"/>
    </source>
</evidence>
<organism evidence="24 25">
    <name type="scientific">Angomonas deanei</name>
    <dbReference type="NCBI Taxonomy" id="59799"/>
    <lineage>
        <taxon>Eukaryota</taxon>
        <taxon>Discoba</taxon>
        <taxon>Euglenozoa</taxon>
        <taxon>Kinetoplastea</taxon>
        <taxon>Metakinetoplastina</taxon>
        <taxon>Trypanosomatida</taxon>
        <taxon>Trypanosomatidae</taxon>
        <taxon>Strigomonadinae</taxon>
        <taxon>Angomonas</taxon>
    </lineage>
</organism>
<dbReference type="GO" id="GO:0046872">
    <property type="term" value="F:metal ion binding"/>
    <property type="evidence" value="ECO:0007669"/>
    <property type="project" value="UniProtKB-KW"/>
</dbReference>
<feature type="domain" description="Guanylate cyclase" evidence="23">
    <location>
        <begin position="799"/>
        <end position="939"/>
    </location>
</feature>
<evidence type="ECO:0000256" key="20">
    <source>
        <dbReference type="SAM" id="MobiDB-lite"/>
    </source>
</evidence>
<dbReference type="SUPFAM" id="SSF55073">
    <property type="entry name" value="Nucleotide cyclase"/>
    <property type="match status" value="1"/>
</dbReference>
<proteinExistence type="inferred from homology"/>
<keyword evidence="14 21" id="KW-0472">Membrane</keyword>
<keyword evidence="13" id="KW-0115">cAMP biosynthesis</keyword>
<dbReference type="InterPro" id="IPR029787">
    <property type="entry name" value="Nucleotide_cyclase"/>
</dbReference>
<comment type="function">
    <text evidence="3">Could act as a receptor for an unknown ligand.</text>
</comment>
<dbReference type="PANTHER" id="PTHR43081">
    <property type="entry name" value="ADENYLATE CYCLASE, TERMINAL-DIFFERENTIATION SPECIFIC-RELATED"/>
    <property type="match status" value="1"/>
</dbReference>
<dbReference type="InterPro" id="IPR001054">
    <property type="entry name" value="A/G_cyclase"/>
</dbReference>
<comment type="subcellular location">
    <subcellularLocation>
        <location evidence="4">Membrane</location>
        <topology evidence="4">Multi-pass membrane protein</topology>
    </subcellularLocation>
</comment>
<dbReference type="EMBL" id="LR877150">
    <property type="protein sequence ID" value="CAD2216202.1"/>
    <property type="molecule type" value="Genomic_DNA"/>
</dbReference>
<dbReference type="InterPro" id="IPR036310">
    <property type="entry name" value="Smp-1-like_sf"/>
</dbReference>
<keyword evidence="9" id="KW-0547">Nucleotide-binding</keyword>
<dbReference type="EC" id="4.6.1.1" evidence="6"/>
<feature type="transmembrane region" description="Helical" evidence="21">
    <location>
        <begin position="753"/>
        <end position="774"/>
    </location>
</feature>
<dbReference type="CDD" id="cd07302">
    <property type="entry name" value="CHD"/>
    <property type="match status" value="1"/>
</dbReference>
<evidence type="ECO:0000256" key="21">
    <source>
        <dbReference type="SAM" id="Phobius"/>
    </source>
</evidence>
<evidence type="ECO:0000256" key="17">
    <source>
        <dbReference type="ARBA" id="ARBA00023239"/>
    </source>
</evidence>
<evidence type="ECO:0000256" key="6">
    <source>
        <dbReference type="ARBA" id="ARBA00012201"/>
    </source>
</evidence>
<keyword evidence="12 21" id="KW-1133">Transmembrane helix</keyword>
<evidence type="ECO:0000256" key="1">
    <source>
        <dbReference type="ARBA" id="ARBA00001593"/>
    </source>
</evidence>
<feature type="chain" id="PRO_5029001562" description="adenylate cyclase" evidence="22">
    <location>
        <begin position="22"/>
        <end position="1316"/>
    </location>
</feature>
<evidence type="ECO:0000256" key="10">
    <source>
        <dbReference type="ARBA" id="ARBA00022840"/>
    </source>
</evidence>
<evidence type="ECO:0000256" key="16">
    <source>
        <dbReference type="ARBA" id="ARBA00023180"/>
    </source>
</evidence>
<keyword evidence="15" id="KW-0675">Receptor</keyword>
<evidence type="ECO:0000256" key="22">
    <source>
        <dbReference type="SAM" id="SignalP"/>
    </source>
</evidence>
<evidence type="ECO:0000256" key="7">
    <source>
        <dbReference type="ARBA" id="ARBA00022692"/>
    </source>
</evidence>
<gene>
    <name evidence="24" type="ORF">ADEAN_000366300</name>
</gene>
<dbReference type="GO" id="GO:0035556">
    <property type="term" value="P:intracellular signal transduction"/>
    <property type="evidence" value="ECO:0007669"/>
    <property type="project" value="InterPro"/>
</dbReference>
<evidence type="ECO:0000256" key="15">
    <source>
        <dbReference type="ARBA" id="ARBA00023170"/>
    </source>
</evidence>
<evidence type="ECO:0000256" key="12">
    <source>
        <dbReference type="ARBA" id="ARBA00022989"/>
    </source>
</evidence>
<name>A0A7G2CDJ3_9TRYP</name>
<comment type="catalytic activity">
    <reaction evidence="1">
        <text>ATP = 3',5'-cyclic AMP + diphosphate</text>
        <dbReference type="Rhea" id="RHEA:15389"/>
        <dbReference type="ChEBI" id="CHEBI:30616"/>
        <dbReference type="ChEBI" id="CHEBI:33019"/>
        <dbReference type="ChEBI" id="CHEBI:58165"/>
        <dbReference type="EC" id="4.6.1.1"/>
    </reaction>
</comment>
<evidence type="ECO:0000313" key="24">
    <source>
        <dbReference type="EMBL" id="CAD2216202.1"/>
    </source>
</evidence>
<sequence length="1316" mass="145442">MYTFYFLVFSLLLGFSSEVNGDDNNKIYINADADTWKSFSDKYASTCPEGKSPYELYLYGLYLADLEGFLKSSDLTDINSDFMTPSVTFNAQDGHFCSIGLNDPSRIAAETNVLHFAPYLPAVPDELKDHSSLLFTRSPSPLLEARALFDALVQEGFGRITLIVAASNNFGEDVAKALEAVASYHGVSFSVLAVDKTFDKDYFTKASDYTTTNHALLVFLPPDADNEDIIDELVDTEMLLAVPFALYAAVWKEISADQGNMLFSTFLPFTALDQYDKTLAFVKSKIPCWSSEKSKELWKLPTIMAGLFDAYLLKQLLSYAAMDSSSSSPMANFTKYANQYKQLNVDHSIFFGPYMGENTIDVKKCNAAVNNIFITDIRPGVEVNTSPIYRVSPCTDGDNAVTQRKLRILFLDDYLGDDYINGVKQMCEECTVIRGNRTSPTDYGAFSIVLGLSGGERNGSPAVKNAMVIDPVDGAAVRTTHDQVVYLFPTFEQQLTVMLSETKLKSSRIVVGDNSKLLPLITEIYESCRNTPMEDDVVINASDLEENKVVVNGDTNTYLIFLYNVSVEVLNSKCVSMSCYVLFDTAVQTQKGYANDIIIYSVTNTNVYRFKNDPDSFEKQRGQAAGVFLNNIIQNINPQNAKAVKDYIYANRTVVLPGATNTDTSYSFGPYTKQCLTCASTLVNYNSAELFPFKASLDTFSQVPTPRAVEQFVSPSSIPRDQPLPFQKWGAPPTDEPDDAPAAKRDGKNNTTVIVVVVVVVVVVLLVALIVALLCCCGCCDGNARDNRNAPKDPNTPVTLMFTDIESSTALWASVPREMSAAVSTHHRIIRKLIVKYKCYEVKTIGDSFMIACSDAFSALKLAEELQHTFQSTDWGTDAIDETYMQLKRGGGDRGASTAWNGLRVRVGVHTGLCECNFDDVVKGYDYYGTVVNTAARVESLGCGGQVLCTYATRDALKEEEMAQLHFTPLGPQYLRGVTDAVEMYQLDTVDGRQFPELITKPYAPSAAQEVVVNGEVEEQHEDLANILRQAVSDAGKGGDGDAGFRLSTEPAKEILDVYFSPFTTKEKNQILAKTCKQFTMARIHRKHFRSDEEYSAALVDALATRTTGVIEYRRKQEEDVKKTRGAAENELARRLSEKRRSSTSTQADGAARRRSRNPSYSALLMLNDGDVLRLGRNSSAKDINISVFKTESNSSPVNDGLHAPSEVVYLNGRPNFEATYVKPCFEGTENGLFFQLLNENENTSAFYNDTTDLVVRIDVVMSSKSKVTALGNMSLQLSADGKYYEGALIVEPGETELFVKGKMRKYKMSFSAAEA</sequence>
<evidence type="ECO:0000256" key="13">
    <source>
        <dbReference type="ARBA" id="ARBA00022998"/>
    </source>
</evidence>
<dbReference type="InterPro" id="IPR028082">
    <property type="entry name" value="Peripla_BP_I"/>
</dbReference>
<dbReference type="SUPFAM" id="SSF101601">
    <property type="entry name" value="Smp-1-like"/>
    <property type="match status" value="1"/>
</dbReference>
<accession>A0A7G2CDJ3</accession>
<evidence type="ECO:0000256" key="14">
    <source>
        <dbReference type="ARBA" id="ARBA00023136"/>
    </source>
</evidence>
<keyword evidence="25" id="KW-1185">Reference proteome</keyword>
<keyword evidence="17" id="KW-0456">Lyase</keyword>
<keyword evidence="22" id="KW-0732">Signal</keyword>
<dbReference type="GO" id="GO:0016020">
    <property type="term" value="C:membrane"/>
    <property type="evidence" value="ECO:0007669"/>
    <property type="project" value="UniProtKB-SubCell"/>
</dbReference>
<dbReference type="Gene3D" id="2.60.40.1180">
    <property type="entry name" value="Golgi alpha-mannosidase II"/>
    <property type="match status" value="1"/>
</dbReference>
<reference evidence="24 25" key="1">
    <citation type="submission" date="2020-08" db="EMBL/GenBank/DDBJ databases">
        <authorList>
            <person name="Newling K."/>
            <person name="Davey J."/>
            <person name="Forrester S."/>
        </authorList>
    </citation>
    <scope>NUCLEOTIDE SEQUENCE [LARGE SCALE GENOMIC DNA]</scope>
    <source>
        <strain evidence="25">Crithidia deanei Carvalho (ATCC PRA-265)</strain>
    </source>
</reference>
<keyword evidence="16" id="KW-0325">Glycoprotein</keyword>
<dbReference type="Pfam" id="PF09149">
    <property type="entry name" value="DUF1935"/>
    <property type="match status" value="1"/>
</dbReference>
<dbReference type="Gene3D" id="3.30.70.1230">
    <property type="entry name" value="Nucleotide cyclase"/>
    <property type="match status" value="1"/>
</dbReference>
<evidence type="ECO:0000256" key="3">
    <source>
        <dbReference type="ARBA" id="ARBA00002708"/>
    </source>
</evidence>
<dbReference type="SUPFAM" id="SSF53822">
    <property type="entry name" value="Periplasmic binding protein-like I"/>
    <property type="match status" value="1"/>
</dbReference>
<keyword evidence="8" id="KW-0479">Metal-binding</keyword>
<dbReference type="VEuPathDB" id="TriTrypDB:ADEAN_000366300"/>
<keyword evidence="7 21" id="KW-0812">Transmembrane</keyword>
<evidence type="ECO:0000256" key="8">
    <source>
        <dbReference type="ARBA" id="ARBA00022723"/>
    </source>
</evidence>
<dbReference type="PANTHER" id="PTHR43081:SF1">
    <property type="entry name" value="ADENYLATE CYCLASE, TERMINAL-DIFFERENTIATION SPECIFIC"/>
    <property type="match status" value="1"/>
</dbReference>
<dbReference type="InterPro" id="IPR013780">
    <property type="entry name" value="Glyco_hydro_b"/>
</dbReference>
<evidence type="ECO:0000256" key="11">
    <source>
        <dbReference type="ARBA" id="ARBA00022842"/>
    </source>
</evidence>
<dbReference type="InterPro" id="IPR015232">
    <property type="entry name" value="DUF1935"/>
</dbReference>
<keyword evidence="10" id="KW-0067">ATP-binding</keyword>
<evidence type="ECO:0000256" key="5">
    <source>
        <dbReference type="ARBA" id="ARBA00005381"/>
    </source>
</evidence>
<feature type="region of interest" description="Disordered" evidence="20">
    <location>
        <begin position="713"/>
        <end position="745"/>
    </location>
</feature>
<feature type="compositionally biased region" description="Basic and acidic residues" evidence="20">
    <location>
        <begin position="1117"/>
        <end position="1141"/>
    </location>
</feature>
<evidence type="ECO:0000259" key="23">
    <source>
        <dbReference type="PROSITE" id="PS50125"/>
    </source>
</evidence>
<feature type="region of interest" description="Disordered" evidence="20">
    <location>
        <begin position="1117"/>
        <end position="1156"/>
    </location>
</feature>
<dbReference type="InterPro" id="IPR050697">
    <property type="entry name" value="Adenylyl/Guanylyl_Cyclase_3/4"/>
</dbReference>
<dbReference type="PROSITE" id="PS50125">
    <property type="entry name" value="GUANYLATE_CYCLASE_2"/>
    <property type="match status" value="1"/>
</dbReference>
<comment type="similarity">
    <text evidence="5">Belongs to the adenylyl cyclase class-3 family.</text>
</comment>
<dbReference type="GO" id="GO:0004016">
    <property type="term" value="F:adenylate cyclase activity"/>
    <property type="evidence" value="ECO:0007669"/>
    <property type="project" value="UniProtKB-EC"/>
</dbReference>
<dbReference type="SMART" id="SM00044">
    <property type="entry name" value="CYCc"/>
    <property type="match status" value="1"/>
</dbReference>
<comment type="cofactor">
    <cofactor evidence="2">
        <name>Mg(2+)</name>
        <dbReference type="ChEBI" id="CHEBI:18420"/>
    </cofactor>
</comment>
<dbReference type="FunFam" id="3.30.70.1230:FF:000022">
    <property type="entry name" value="Receptor-type adenylate cyclase GRESAG 4, putative"/>
    <property type="match status" value="1"/>
</dbReference>
<keyword evidence="11" id="KW-0460">Magnesium</keyword>
<dbReference type="GO" id="GO:0006171">
    <property type="term" value="P:cAMP biosynthetic process"/>
    <property type="evidence" value="ECO:0007669"/>
    <property type="project" value="UniProtKB-KW"/>
</dbReference>
<evidence type="ECO:0000313" key="25">
    <source>
        <dbReference type="Proteomes" id="UP000515908"/>
    </source>
</evidence>
<protein>
    <recommendedName>
        <fullName evidence="6">adenylate cyclase</fullName>
        <ecNumber evidence="6">4.6.1.1</ecNumber>
    </recommendedName>
    <alternativeName>
        <fullName evidence="18">ATP pyrophosphate-lyase</fullName>
    </alternativeName>
    <alternativeName>
        <fullName evidence="19">Adenylyl cyclase</fullName>
    </alternativeName>
</protein>
<evidence type="ECO:0000256" key="2">
    <source>
        <dbReference type="ARBA" id="ARBA00001946"/>
    </source>
</evidence>
<feature type="signal peptide" evidence="22">
    <location>
        <begin position="1"/>
        <end position="21"/>
    </location>
</feature>
<dbReference type="Pfam" id="PF00211">
    <property type="entry name" value="Guanylate_cyc"/>
    <property type="match status" value="1"/>
</dbReference>